<dbReference type="PANTHER" id="PTHR30061">
    <property type="entry name" value="MALTOSE-BINDING PERIPLASMIC PROTEIN"/>
    <property type="match status" value="1"/>
</dbReference>
<keyword evidence="2" id="KW-0813">Transport</keyword>
<accession>A0A2H0VCM3</accession>
<keyword evidence="3 4" id="KW-0732">Signal</keyword>
<dbReference type="Pfam" id="PF01547">
    <property type="entry name" value="SBP_bac_1"/>
    <property type="match status" value="1"/>
</dbReference>
<dbReference type="GO" id="GO:0042956">
    <property type="term" value="P:maltodextrin transmembrane transport"/>
    <property type="evidence" value="ECO:0007669"/>
    <property type="project" value="TreeGrafter"/>
</dbReference>
<sequence length="431" mass="47554">MKKRILVFLSAFLAITLMAQFCSGPLGGGGGGEKVTLVFWKLFDDSENFREIVQNYTKINPNVKVTIVKKDVATYEQDLLEAFASGAGPDIFSIHNDWVPLYKNKLEPAAEGLFSAREFQDSFVDVASQDLYDEEGKLYAVPFSVDTLALFYNKDLLGSAGVATPPRTWEEMIEAVKQITRQDRFGNFTVNGVAMGTYANINRSTDILSLLLLQNGSQVYNASRSNSIISRDLVGPDGVRYSPGEQALEFYAQFANPSKETYTWNNGNSHSIDAFAAGQTAMMFSYSYLIPTIRSKAPFLNIGIAPVPQIDLSKPRVNFANYFAEAVSKASSNTDEAWDFLKFATSDESLKSYYAKNKLPASRKSIIATQISNPEIGVFAEAALTAKTFYKPNMAKVEAIFAAMIEDVVLRGKSSNQAVSTANRLLDELLR</sequence>
<dbReference type="InterPro" id="IPR006059">
    <property type="entry name" value="SBP"/>
</dbReference>
<dbReference type="EMBL" id="PFAJ01000057">
    <property type="protein sequence ID" value="PIR96867.1"/>
    <property type="molecule type" value="Genomic_DNA"/>
</dbReference>
<organism evidence="5 6">
    <name type="scientific">Candidatus Doudnabacteria bacterium CG10_big_fil_rev_8_21_14_0_10_41_10</name>
    <dbReference type="NCBI Taxonomy" id="1974551"/>
    <lineage>
        <taxon>Bacteria</taxon>
        <taxon>Candidatus Doudnaibacteriota</taxon>
    </lineage>
</organism>
<dbReference type="SUPFAM" id="SSF53850">
    <property type="entry name" value="Periplasmic binding protein-like II"/>
    <property type="match status" value="1"/>
</dbReference>
<gene>
    <name evidence="5" type="ORF">COT91_04360</name>
</gene>
<dbReference type="GO" id="GO:0015768">
    <property type="term" value="P:maltose transport"/>
    <property type="evidence" value="ECO:0007669"/>
    <property type="project" value="TreeGrafter"/>
</dbReference>
<evidence type="ECO:0008006" key="7">
    <source>
        <dbReference type="Google" id="ProtNLM"/>
    </source>
</evidence>
<dbReference type="Gene3D" id="3.40.190.10">
    <property type="entry name" value="Periplasmic binding protein-like II"/>
    <property type="match status" value="1"/>
</dbReference>
<evidence type="ECO:0000256" key="2">
    <source>
        <dbReference type="ARBA" id="ARBA00022448"/>
    </source>
</evidence>
<evidence type="ECO:0000256" key="4">
    <source>
        <dbReference type="SAM" id="SignalP"/>
    </source>
</evidence>
<dbReference type="Proteomes" id="UP000230557">
    <property type="component" value="Unassembled WGS sequence"/>
</dbReference>
<reference evidence="6" key="1">
    <citation type="submission" date="2017-09" db="EMBL/GenBank/DDBJ databases">
        <title>Depth-based differentiation of microbial function through sediment-hosted aquifers and enrichment of novel symbionts in the deep terrestrial subsurface.</title>
        <authorList>
            <person name="Probst A.J."/>
            <person name="Ladd B."/>
            <person name="Jarett J.K."/>
            <person name="Geller-Mcgrath D.E."/>
            <person name="Sieber C.M.K."/>
            <person name="Emerson J.B."/>
            <person name="Anantharaman K."/>
            <person name="Thomas B.C."/>
            <person name="Malmstrom R."/>
            <person name="Stieglmeier M."/>
            <person name="Klingl A."/>
            <person name="Woyke T."/>
            <person name="Ryan C.M."/>
            <person name="Banfield J.F."/>
        </authorList>
    </citation>
    <scope>NUCLEOTIDE SEQUENCE [LARGE SCALE GENOMIC DNA]</scope>
</reference>
<name>A0A2H0VCM3_9BACT</name>
<evidence type="ECO:0000313" key="5">
    <source>
        <dbReference type="EMBL" id="PIR96867.1"/>
    </source>
</evidence>
<feature type="signal peptide" evidence="4">
    <location>
        <begin position="1"/>
        <end position="19"/>
    </location>
</feature>
<protein>
    <recommendedName>
        <fullName evidence="7">ABC transporter substrate-binding protein</fullName>
    </recommendedName>
</protein>
<proteinExistence type="inferred from homology"/>
<comment type="caution">
    <text evidence="5">The sequence shown here is derived from an EMBL/GenBank/DDBJ whole genome shotgun (WGS) entry which is preliminary data.</text>
</comment>
<dbReference type="AlphaFoldDB" id="A0A2H0VCM3"/>
<dbReference type="GO" id="GO:0055052">
    <property type="term" value="C:ATP-binding cassette (ABC) transporter complex, substrate-binding subunit-containing"/>
    <property type="evidence" value="ECO:0007669"/>
    <property type="project" value="TreeGrafter"/>
</dbReference>
<dbReference type="GO" id="GO:1901982">
    <property type="term" value="F:maltose binding"/>
    <property type="evidence" value="ECO:0007669"/>
    <property type="project" value="TreeGrafter"/>
</dbReference>
<evidence type="ECO:0000256" key="3">
    <source>
        <dbReference type="ARBA" id="ARBA00022729"/>
    </source>
</evidence>
<dbReference type="PANTHER" id="PTHR30061:SF50">
    <property type="entry name" value="MALTOSE_MALTODEXTRIN-BINDING PERIPLASMIC PROTEIN"/>
    <property type="match status" value="1"/>
</dbReference>
<comment type="similarity">
    <text evidence="1">Belongs to the bacterial solute-binding protein 1 family.</text>
</comment>
<evidence type="ECO:0000256" key="1">
    <source>
        <dbReference type="ARBA" id="ARBA00008520"/>
    </source>
</evidence>
<evidence type="ECO:0000313" key="6">
    <source>
        <dbReference type="Proteomes" id="UP000230557"/>
    </source>
</evidence>
<feature type="chain" id="PRO_5013715587" description="ABC transporter substrate-binding protein" evidence="4">
    <location>
        <begin position="20"/>
        <end position="431"/>
    </location>
</feature>